<reference evidence="1" key="1">
    <citation type="journal article" date="2018" name="Nat. Plants">
        <title>Whole-genome landscape of Medicago truncatula symbiotic genes.</title>
        <authorList>
            <person name="Pecrix Y."/>
            <person name="Gamas P."/>
            <person name="Carrere S."/>
        </authorList>
    </citation>
    <scope>NUCLEOTIDE SEQUENCE</scope>
    <source>
        <tissue evidence="1">Leaves</tissue>
    </source>
</reference>
<dbReference type="Proteomes" id="UP000265566">
    <property type="component" value="Chromosome 5"/>
</dbReference>
<dbReference type="AlphaFoldDB" id="A0A396HQT4"/>
<proteinExistence type="predicted"/>
<gene>
    <name evidence="1" type="ORF">MtrunA17_Chr5g0412281</name>
</gene>
<dbReference type="EMBL" id="PSQE01000005">
    <property type="protein sequence ID" value="RHN54938.1"/>
    <property type="molecule type" value="Genomic_DNA"/>
</dbReference>
<organism evidence="1">
    <name type="scientific">Medicago truncatula</name>
    <name type="common">Barrel medic</name>
    <name type="synonym">Medicago tribuloides</name>
    <dbReference type="NCBI Taxonomy" id="3880"/>
    <lineage>
        <taxon>Eukaryota</taxon>
        <taxon>Viridiplantae</taxon>
        <taxon>Streptophyta</taxon>
        <taxon>Embryophyta</taxon>
        <taxon>Tracheophyta</taxon>
        <taxon>Spermatophyta</taxon>
        <taxon>Magnoliopsida</taxon>
        <taxon>eudicotyledons</taxon>
        <taxon>Gunneridae</taxon>
        <taxon>Pentapetalae</taxon>
        <taxon>rosids</taxon>
        <taxon>fabids</taxon>
        <taxon>Fabales</taxon>
        <taxon>Fabaceae</taxon>
        <taxon>Papilionoideae</taxon>
        <taxon>50 kb inversion clade</taxon>
        <taxon>NPAAA clade</taxon>
        <taxon>Hologalegina</taxon>
        <taxon>IRL clade</taxon>
        <taxon>Trifolieae</taxon>
        <taxon>Medicago</taxon>
    </lineage>
</organism>
<name>A0A396HQT4_MEDTR</name>
<evidence type="ECO:0000313" key="1">
    <source>
        <dbReference type="EMBL" id="RHN54938.1"/>
    </source>
</evidence>
<sequence>MKMKCCSSLCLQRTGTNLCFLVEIWTYKGIKILSDEIVTKQNLVQEKRNGIGDFEKLGFLLSFLLVYF</sequence>
<protein>
    <submittedName>
        <fullName evidence="1">Uncharacterized protein</fullName>
    </submittedName>
</protein>
<accession>A0A396HQT4</accession>
<comment type="caution">
    <text evidence="1">The sequence shown here is derived from an EMBL/GenBank/DDBJ whole genome shotgun (WGS) entry which is preliminary data.</text>
</comment>
<dbReference type="Gramene" id="rna30041">
    <property type="protein sequence ID" value="RHN54938.1"/>
    <property type="gene ID" value="gene30041"/>
</dbReference>